<dbReference type="GO" id="GO:0000972">
    <property type="term" value="P:transcription-dependent tethering of RNA polymerase II gene DNA at nuclear periphery"/>
    <property type="evidence" value="ECO:0007669"/>
    <property type="project" value="TreeGrafter"/>
</dbReference>
<dbReference type="GO" id="GO:0016973">
    <property type="term" value="P:poly(A)+ mRNA export from nucleus"/>
    <property type="evidence" value="ECO:0007669"/>
    <property type="project" value="TreeGrafter"/>
</dbReference>
<keyword evidence="7" id="KW-0539">Nucleus</keyword>
<evidence type="ECO:0000256" key="1">
    <source>
        <dbReference type="ARBA" id="ARBA00004259"/>
    </source>
</evidence>
<feature type="domain" description="Nucleoporin Nup133/Nup155-like C-terminal" evidence="8">
    <location>
        <begin position="811"/>
        <end position="1196"/>
    </location>
</feature>
<dbReference type="Gene3D" id="2.130.10.10">
    <property type="entry name" value="YVTN repeat-like/Quinoprotein amine dehydrogenase"/>
    <property type="match status" value="1"/>
</dbReference>
<dbReference type="OrthoDB" id="103454at2759"/>
<comment type="similarity">
    <text evidence="2">Belongs to the nucleoporin Nup133 family.</text>
</comment>
<keyword evidence="11" id="KW-1185">Reference proteome</keyword>
<name>A0A0C3SAW6_PHLG1</name>
<keyword evidence="4" id="KW-0509">mRNA transport</keyword>
<evidence type="ECO:0000256" key="5">
    <source>
        <dbReference type="ARBA" id="ARBA00022927"/>
    </source>
</evidence>
<keyword evidence="6" id="KW-0811">Translocation</keyword>
<sequence>MFIFGATWACCPPIVKLFFSSRSCISFFALSISSAAFTSSALSSKPSKPLTVPFSSARTWRSYMDVDDLSESIVDRGLKPETIFAKSDELQVSFYAHLPAEVKLLLRNADFYRDAYTGEVDTPSGFALVASAERCFVWNYSQALTGTPTCYIFACPQDIEPLPMDTALHALVPYGPTREPGLIILSPGGILHFWDSLAMGLAGGEPSSHSSLPLNVDERVTTLRRADPQTFVVSTSVGRLFRLVLAASSGKYIVNARAFNRPTSILALTRLLPTFLSSPDTQVEAGYINAVALHDRPADSTGRDVWTLIDFRIQKWNMSTEGWEELIVDEDVMDLITPQVQTKFASFTSGLDLDLELLDLQVVSSDELIILVSFAGIEDKVGLDADPQPKRIYALVPLSYIAGAFHIIDQKVQKVPYQSTSSSGAPTHPRIQLLNRGTLVTIQFGDTVVICAPDTEYTDRLELKSASDRTLGVGVLRVDDDNNLMVLTAATLMKVAIDAEKVVQFQAATGKANIIKSTMTQAILYGSHPENPLHFSFPPDVDQDALMSGAEQLSQAIMESDLSVVRPNHDLQAQLSHRKERLSFLIKFINDNGVLTKMGQSSRQRLSTDAEKLYAAHQLWLRHNEVLGSGHSHNVLTEAVYSYMQDIGEGHHEDYMRAFFRLKAHELGAILPRINDIIKRSSYEVTQSLSANLPQANDAILTVLQSAVNYRDYNLGVYGIELPLIQPWTSEPIVIDIVSDLFDATAKLIDSPSAPSVPTLRTQLPDLASVLFASFHEWCAWLNSPKASSEPGQARFKGEFEERFKLARPVVLSTLRQAGFVDQAFALAEKYRDYRSLAGLCNSEREKVYPPEANPYRERVLSYLEKFKEQFAEELCAWYIEHGEVRTLFAQEHDQAFNGYLDKFFASHKYPSVSWIHDVGKGRYDVAGNALLLEADGAGELCAKHLMLSIGKLAYLAQAFETESTVDEQKLNAFHDGLDFVSVHEALIESLKDALVNARSRQSLDQQVDVITKAKASKLIARGNRSLVGIFKRLVKRLLQGKALSAEDIADVLSLKDNEDERGLEDYVISLRLISDSVQIPEARKVNAFRCVWRRIYLHDDWTAIRHTVNATDAEITQRFCNTAFYYTLHATTAERAHPQVEGFVLEPNEALTVPTLSQVQSRWPGMPDEDVEGIIHDYEWESTRLREYALDDVLERVKELAEGEWA</sequence>
<evidence type="ECO:0000259" key="8">
    <source>
        <dbReference type="Pfam" id="PF03177"/>
    </source>
</evidence>
<dbReference type="HOGENOM" id="CLU_008112_0_0_1"/>
<proteinExistence type="inferred from homology"/>
<keyword evidence="5" id="KW-0653">Protein transport</keyword>
<evidence type="ECO:0000256" key="6">
    <source>
        <dbReference type="ARBA" id="ARBA00023010"/>
    </source>
</evidence>
<dbReference type="InterPro" id="IPR007187">
    <property type="entry name" value="Nucleoporin_Nup133/Nup155_C"/>
</dbReference>
<organism evidence="10 11">
    <name type="scientific">Phlebiopsis gigantea (strain 11061_1 CR5-6)</name>
    <name type="common">White-rot fungus</name>
    <name type="synonym">Peniophora gigantea</name>
    <dbReference type="NCBI Taxonomy" id="745531"/>
    <lineage>
        <taxon>Eukaryota</taxon>
        <taxon>Fungi</taxon>
        <taxon>Dikarya</taxon>
        <taxon>Basidiomycota</taxon>
        <taxon>Agaricomycotina</taxon>
        <taxon>Agaricomycetes</taxon>
        <taxon>Polyporales</taxon>
        <taxon>Phanerochaetaceae</taxon>
        <taxon>Phlebiopsis</taxon>
    </lineage>
</organism>
<evidence type="ECO:0000256" key="7">
    <source>
        <dbReference type="ARBA" id="ARBA00023242"/>
    </source>
</evidence>
<dbReference type="GO" id="GO:0006606">
    <property type="term" value="P:protein import into nucleus"/>
    <property type="evidence" value="ECO:0007669"/>
    <property type="project" value="TreeGrafter"/>
</dbReference>
<dbReference type="InterPro" id="IPR014908">
    <property type="entry name" value="Nucleoporin_Nup133/Nup155_N"/>
</dbReference>
<protein>
    <recommendedName>
        <fullName evidence="12">Nucleoporin Nup133/Nup155-like C-terminal domain-containing protein</fullName>
    </recommendedName>
</protein>
<dbReference type="STRING" id="745531.A0A0C3SAW6"/>
<accession>A0A0C3SAW6</accession>
<gene>
    <name evidence="10" type="ORF">PHLGIDRAFT_67173</name>
</gene>
<dbReference type="PANTHER" id="PTHR13405:SF11">
    <property type="entry name" value="NUCLEAR PORE COMPLEX PROTEIN NUP133"/>
    <property type="match status" value="1"/>
</dbReference>
<keyword evidence="3" id="KW-0813">Transport</keyword>
<evidence type="ECO:0000256" key="2">
    <source>
        <dbReference type="ARBA" id="ARBA00005569"/>
    </source>
</evidence>
<reference evidence="10 11" key="1">
    <citation type="journal article" date="2014" name="PLoS Genet.">
        <title>Analysis of the Phlebiopsis gigantea genome, transcriptome and secretome provides insight into its pioneer colonization strategies of wood.</title>
        <authorList>
            <person name="Hori C."/>
            <person name="Ishida T."/>
            <person name="Igarashi K."/>
            <person name="Samejima M."/>
            <person name="Suzuki H."/>
            <person name="Master E."/>
            <person name="Ferreira P."/>
            <person name="Ruiz-Duenas F.J."/>
            <person name="Held B."/>
            <person name="Canessa P."/>
            <person name="Larrondo L.F."/>
            <person name="Schmoll M."/>
            <person name="Druzhinina I.S."/>
            <person name="Kubicek C.P."/>
            <person name="Gaskell J.A."/>
            <person name="Kersten P."/>
            <person name="St John F."/>
            <person name="Glasner J."/>
            <person name="Sabat G."/>
            <person name="Splinter BonDurant S."/>
            <person name="Syed K."/>
            <person name="Yadav J."/>
            <person name="Mgbeahuruike A.C."/>
            <person name="Kovalchuk A."/>
            <person name="Asiegbu F.O."/>
            <person name="Lackner G."/>
            <person name="Hoffmeister D."/>
            <person name="Rencoret J."/>
            <person name="Gutierrez A."/>
            <person name="Sun H."/>
            <person name="Lindquist E."/>
            <person name="Barry K."/>
            <person name="Riley R."/>
            <person name="Grigoriev I.V."/>
            <person name="Henrissat B."/>
            <person name="Kues U."/>
            <person name="Berka R.M."/>
            <person name="Martinez A.T."/>
            <person name="Covert S.F."/>
            <person name="Blanchette R.A."/>
            <person name="Cullen D."/>
        </authorList>
    </citation>
    <scope>NUCLEOTIDE SEQUENCE [LARGE SCALE GENOMIC DNA]</scope>
    <source>
        <strain evidence="10 11">11061_1 CR5-6</strain>
    </source>
</reference>
<dbReference type="GO" id="GO:0031080">
    <property type="term" value="C:nuclear pore outer ring"/>
    <property type="evidence" value="ECO:0007669"/>
    <property type="project" value="TreeGrafter"/>
</dbReference>
<dbReference type="SUPFAM" id="SSF117289">
    <property type="entry name" value="Nucleoporin domain"/>
    <property type="match status" value="1"/>
</dbReference>
<dbReference type="AlphaFoldDB" id="A0A0C3SAW6"/>
<comment type="subcellular location">
    <subcellularLocation>
        <location evidence="1">Nucleus envelope</location>
    </subcellularLocation>
</comment>
<dbReference type="Pfam" id="PF03177">
    <property type="entry name" value="Nucleoporin_C"/>
    <property type="match status" value="1"/>
</dbReference>
<evidence type="ECO:0000313" key="11">
    <source>
        <dbReference type="Proteomes" id="UP000053257"/>
    </source>
</evidence>
<evidence type="ECO:0000313" key="10">
    <source>
        <dbReference type="EMBL" id="KIP09562.1"/>
    </source>
</evidence>
<evidence type="ECO:0000256" key="4">
    <source>
        <dbReference type="ARBA" id="ARBA00022816"/>
    </source>
</evidence>
<dbReference type="Proteomes" id="UP000053257">
    <property type="component" value="Unassembled WGS sequence"/>
</dbReference>
<evidence type="ECO:0000256" key="3">
    <source>
        <dbReference type="ARBA" id="ARBA00022448"/>
    </source>
</evidence>
<evidence type="ECO:0008006" key="12">
    <source>
        <dbReference type="Google" id="ProtNLM"/>
    </source>
</evidence>
<dbReference type="EMBL" id="KN840464">
    <property type="protein sequence ID" value="KIP09562.1"/>
    <property type="molecule type" value="Genomic_DNA"/>
</dbReference>
<evidence type="ECO:0000259" key="9">
    <source>
        <dbReference type="Pfam" id="PF08801"/>
    </source>
</evidence>
<dbReference type="InterPro" id="IPR015943">
    <property type="entry name" value="WD40/YVTN_repeat-like_dom_sf"/>
</dbReference>
<dbReference type="InterPro" id="IPR037624">
    <property type="entry name" value="Nup133-like"/>
</dbReference>
<dbReference type="Pfam" id="PF08801">
    <property type="entry name" value="Nucleoporin_N"/>
    <property type="match status" value="1"/>
</dbReference>
<dbReference type="Gene3D" id="1.20.58.1380">
    <property type="match status" value="1"/>
</dbReference>
<dbReference type="GO" id="GO:0017056">
    <property type="term" value="F:structural constituent of nuclear pore"/>
    <property type="evidence" value="ECO:0007669"/>
    <property type="project" value="InterPro"/>
</dbReference>
<feature type="domain" description="Nucleoporin Nup133/Nup155-like N-terminal" evidence="9">
    <location>
        <begin position="87"/>
        <end position="453"/>
    </location>
</feature>
<dbReference type="PANTHER" id="PTHR13405">
    <property type="entry name" value="NUCLEAR PORE COMPLEX PROTEIN NUP133"/>
    <property type="match status" value="1"/>
</dbReference>